<keyword evidence="1" id="KW-0479">Metal-binding</keyword>
<dbReference type="PATRIC" id="fig|1328313.3.peg.1826"/>
<keyword evidence="2" id="KW-0378">Hydrolase</keyword>
<dbReference type="EMBL" id="ARZY01000014">
    <property type="protein sequence ID" value="EWH10215.1"/>
    <property type="molecule type" value="Genomic_DNA"/>
</dbReference>
<dbReference type="GO" id="GO:0005737">
    <property type="term" value="C:cytoplasm"/>
    <property type="evidence" value="ECO:0007669"/>
    <property type="project" value="TreeGrafter"/>
</dbReference>
<sequence length="635" mass="71023">MINLKIAVTLVFVAIFGVSGCSSKYAENTPSAKQTSKKAKPNILWIVTDDHRPDSISAYNQAVYNQVNSPLGYVESPNTDKLAAEGILFTNAFTSSPVCAPSRAAMHSGRYPFRNSRLAFEMSHQGPDFTQPLVSEHLKSAGYGTAMFGKEDHYIFRWGPGQGFYNIEHLFDTRVHFKHDIQKYDLGDIFVEASYGKVNGELAITGLTEVVQYPDGSKRAYNVRRNKTTLTAQDLAQIKQTDKEFDILRAYTRGSNKTIIGGENPNPKNDTIDAKIVKELVNYLQSENKQYTTLAGHARQGGNTSSPLFLHLGMHLPHTPVLPPKSIRQRFKDKVYQLPEFDQDELNKLPVQLQKIYNAMKIDGITDEEKQQAIRDYYAFCAHGDELIGQAVEAFKNYSAKHNQEWVIIYTIGDHGWHLGENGIAGKTGPWEQSVANAVIISASDKSLIPSGVVNKELVEFVDFAPTMLALAGINVQASDYSYLDGQNLLDVAAGTAIKREYILGETSVVSGPRAYLHSERFRFSMRTRPYYTAVPNADIGKNIKWALEAEAKEVDMALYDLSIDPLERNNLAYHPQYQALANWFRQKLGNIVLGDGRIEADWSQENRYVVSNFAKGADNKKLDIPAHLIKNLPQ</sequence>
<organism evidence="4 5">
    <name type="scientific">Catenovulum agarivorans DS-2</name>
    <dbReference type="NCBI Taxonomy" id="1328313"/>
    <lineage>
        <taxon>Bacteria</taxon>
        <taxon>Pseudomonadati</taxon>
        <taxon>Pseudomonadota</taxon>
        <taxon>Gammaproteobacteria</taxon>
        <taxon>Alteromonadales</taxon>
        <taxon>Alteromonadaceae</taxon>
        <taxon>Catenovulum</taxon>
    </lineage>
</organism>
<gene>
    <name evidence="4" type="ORF">DS2_08947</name>
</gene>
<dbReference type="PANTHER" id="PTHR45953">
    <property type="entry name" value="IDURONATE 2-SULFATASE"/>
    <property type="match status" value="1"/>
</dbReference>
<evidence type="ECO:0000256" key="2">
    <source>
        <dbReference type="ARBA" id="ARBA00022801"/>
    </source>
</evidence>
<keyword evidence="5" id="KW-1185">Reference proteome</keyword>
<dbReference type="SUPFAM" id="SSF53649">
    <property type="entry name" value="Alkaline phosphatase-like"/>
    <property type="match status" value="1"/>
</dbReference>
<dbReference type="AlphaFoldDB" id="W7QY34"/>
<dbReference type="CDD" id="cd16153">
    <property type="entry name" value="sulfatase_like"/>
    <property type="match status" value="1"/>
</dbReference>
<evidence type="ECO:0000313" key="4">
    <source>
        <dbReference type="EMBL" id="EWH10215.1"/>
    </source>
</evidence>
<dbReference type="Pfam" id="PF00884">
    <property type="entry name" value="Sulfatase"/>
    <property type="match status" value="1"/>
</dbReference>
<dbReference type="GO" id="GO:0008484">
    <property type="term" value="F:sulfuric ester hydrolase activity"/>
    <property type="evidence" value="ECO:0007669"/>
    <property type="project" value="TreeGrafter"/>
</dbReference>
<comment type="caution">
    <text evidence="4">The sequence shown here is derived from an EMBL/GenBank/DDBJ whole genome shotgun (WGS) entry which is preliminary data.</text>
</comment>
<dbReference type="InterPro" id="IPR017850">
    <property type="entry name" value="Alkaline_phosphatase_core_sf"/>
</dbReference>
<feature type="domain" description="Sulfatase N-terminal" evidence="3">
    <location>
        <begin position="41"/>
        <end position="474"/>
    </location>
</feature>
<proteinExistence type="predicted"/>
<dbReference type="GO" id="GO:0046872">
    <property type="term" value="F:metal ion binding"/>
    <property type="evidence" value="ECO:0007669"/>
    <property type="project" value="UniProtKB-KW"/>
</dbReference>
<dbReference type="Proteomes" id="UP000019276">
    <property type="component" value="Unassembled WGS sequence"/>
</dbReference>
<evidence type="ECO:0000259" key="3">
    <source>
        <dbReference type="Pfam" id="PF00884"/>
    </source>
</evidence>
<dbReference type="OrthoDB" id="9803751at2"/>
<evidence type="ECO:0000256" key="1">
    <source>
        <dbReference type="ARBA" id="ARBA00022723"/>
    </source>
</evidence>
<dbReference type="InterPro" id="IPR000917">
    <property type="entry name" value="Sulfatase_N"/>
</dbReference>
<dbReference type="RefSeq" id="WP_035014398.1">
    <property type="nucleotide sequence ID" value="NZ_ARZY01000014.1"/>
</dbReference>
<dbReference type="STRING" id="1328313.DS2_08947"/>
<dbReference type="Gene3D" id="3.40.720.10">
    <property type="entry name" value="Alkaline Phosphatase, subunit A"/>
    <property type="match status" value="1"/>
</dbReference>
<dbReference type="PANTHER" id="PTHR45953:SF1">
    <property type="entry name" value="IDURONATE 2-SULFATASE"/>
    <property type="match status" value="1"/>
</dbReference>
<reference evidence="4 5" key="1">
    <citation type="journal article" date="2014" name="Genome Announc.">
        <title>Draft Genome Sequence of the Agar-Degrading Bacterium Catenovulum sp. Strain DS-2, Isolated from Intestines of Haliotis diversicolor.</title>
        <authorList>
            <person name="Shan D."/>
            <person name="Li X."/>
            <person name="Gu Z."/>
            <person name="Wei G."/>
            <person name="Gao Z."/>
            <person name="Shao Z."/>
        </authorList>
    </citation>
    <scope>NUCLEOTIDE SEQUENCE [LARGE SCALE GENOMIC DNA]</scope>
    <source>
        <strain evidence="4 5">DS-2</strain>
    </source>
</reference>
<accession>W7QY34</accession>
<dbReference type="eggNOG" id="COG3119">
    <property type="taxonomic scope" value="Bacteria"/>
</dbReference>
<dbReference type="PROSITE" id="PS51257">
    <property type="entry name" value="PROKAR_LIPOPROTEIN"/>
    <property type="match status" value="1"/>
</dbReference>
<protein>
    <submittedName>
        <fullName evidence="4">Sulfatase</fullName>
    </submittedName>
</protein>
<evidence type="ECO:0000313" key="5">
    <source>
        <dbReference type="Proteomes" id="UP000019276"/>
    </source>
</evidence>
<name>W7QY34_9ALTE</name>